<dbReference type="InterPro" id="IPR003583">
    <property type="entry name" value="Hlx-hairpin-Hlx_DNA-bd_motif"/>
</dbReference>
<dbReference type="InterPro" id="IPR036267">
    <property type="entry name" value="RuvA_C_sf"/>
</dbReference>
<feature type="domain" description="Helix-hairpin-helix DNA-binding motif class 1" evidence="7">
    <location>
        <begin position="109"/>
        <end position="128"/>
    </location>
</feature>
<dbReference type="NCBIfam" id="TIGR00084">
    <property type="entry name" value="ruvA"/>
    <property type="match status" value="1"/>
</dbReference>
<comment type="function">
    <text evidence="6">The RuvA-RuvB-RuvC complex processes Holliday junction (HJ) DNA during genetic recombination and DNA repair, while the RuvA-RuvB complex plays an important role in the rescue of blocked DNA replication forks via replication fork reversal (RFR). RuvA specifically binds to HJ cruciform DNA, conferring on it an open structure. The RuvB hexamer acts as an ATP-dependent pump, pulling dsDNA into and through the RuvAB complex. HJ branch migration allows RuvC to scan DNA until it finds its consensus sequence, where it cleaves and resolves the cruciform DNA.</text>
</comment>
<dbReference type="EMBL" id="CP042467">
    <property type="protein sequence ID" value="QED26209.1"/>
    <property type="molecule type" value="Genomic_DNA"/>
</dbReference>
<evidence type="ECO:0000256" key="2">
    <source>
        <dbReference type="ARBA" id="ARBA00022763"/>
    </source>
</evidence>
<dbReference type="Gene3D" id="1.10.150.20">
    <property type="entry name" value="5' to 3' exonuclease, C-terminal subdomain"/>
    <property type="match status" value="1"/>
</dbReference>
<comment type="caution">
    <text evidence="6">Lacks conserved residue(s) required for the propagation of feature annotation.</text>
</comment>
<keyword evidence="9" id="KW-1185">Reference proteome</keyword>
<protein>
    <recommendedName>
        <fullName evidence="6">Holliday junction branch migration complex subunit RuvA</fullName>
    </recommendedName>
</protein>
<feature type="region of interest" description="Domain III" evidence="6">
    <location>
        <begin position="155"/>
        <end position="200"/>
    </location>
</feature>
<comment type="similarity">
    <text evidence="6">Belongs to the RuvA family.</text>
</comment>
<reference evidence="8 9" key="1">
    <citation type="submission" date="2019-08" db="EMBL/GenBank/DDBJ databases">
        <authorList>
            <person name="Liang Q."/>
        </authorList>
    </citation>
    <scope>NUCLEOTIDE SEQUENCE [LARGE SCALE GENOMIC DNA]</scope>
    <source>
        <strain evidence="8 9">V1718</strain>
    </source>
</reference>
<dbReference type="GO" id="GO:0006281">
    <property type="term" value="P:DNA repair"/>
    <property type="evidence" value="ECO:0007669"/>
    <property type="project" value="UniProtKB-UniRule"/>
</dbReference>
<dbReference type="Gene3D" id="1.10.8.10">
    <property type="entry name" value="DNA helicase RuvA subunit, C-terminal domain"/>
    <property type="match status" value="1"/>
</dbReference>
<name>A0A5B8XS30_9DELT</name>
<dbReference type="GO" id="GO:0005737">
    <property type="term" value="C:cytoplasm"/>
    <property type="evidence" value="ECO:0007669"/>
    <property type="project" value="UniProtKB-SubCell"/>
</dbReference>
<dbReference type="GO" id="GO:0009379">
    <property type="term" value="C:Holliday junction helicase complex"/>
    <property type="evidence" value="ECO:0007669"/>
    <property type="project" value="InterPro"/>
</dbReference>
<keyword evidence="3 6" id="KW-0238">DNA-binding</keyword>
<evidence type="ECO:0000256" key="3">
    <source>
        <dbReference type="ARBA" id="ARBA00023125"/>
    </source>
</evidence>
<proteinExistence type="inferred from homology"/>
<feature type="domain" description="Helix-hairpin-helix DNA-binding motif class 1" evidence="7">
    <location>
        <begin position="74"/>
        <end position="93"/>
    </location>
</feature>
<evidence type="ECO:0000256" key="6">
    <source>
        <dbReference type="HAMAP-Rule" id="MF_00031"/>
    </source>
</evidence>
<dbReference type="InterPro" id="IPR010994">
    <property type="entry name" value="RuvA_2-like"/>
</dbReference>
<evidence type="ECO:0000313" key="8">
    <source>
        <dbReference type="EMBL" id="QED26209.1"/>
    </source>
</evidence>
<sequence length="200" mass="21968">MIARLTGHITDEALDHFVVDVNGVGYLVHCPIGTAQRAKRLEDGRSTLIIHTVVREDAFLLYGFANQTEREIFLKIIAISGVGPKLASAILSDMDVNEILQTVQSENVQRLTKVSGVGKKTAQRLILELKGSLQNWAPEDNVAPKPKAAASRLEDDLKSALLNLGYKPLLVDDVVDKLSPIPEDMNSIEPLIRQALKLLQ</sequence>
<dbReference type="GO" id="GO:0009378">
    <property type="term" value="F:four-way junction helicase activity"/>
    <property type="evidence" value="ECO:0007669"/>
    <property type="project" value="InterPro"/>
</dbReference>
<dbReference type="InterPro" id="IPR000085">
    <property type="entry name" value="RuvA"/>
</dbReference>
<organism evidence="8 9">
    <name type="scientific">Microvenator marinus</name>
    <dbReference type="NCBI Taxonomy" id="2600177"/>
    <lineage>
        <taxon>Bacteria</taxon>
        <taxon>Deltaproteobacteria</taxon>
        <taxon>Bradymonadales</taxon>
        <taxon>Microvenatoraceae</taxon>
        <taxon>Microvenator</taxon>
    </lineage>
</organism>
<dbReference type="InterPro" id="IPR011114">
    <property type="entry name" value="RuvA_C"/>
</dbReference>
<evidence type="ECO:0000259" key="7">
    <source>
        <dbReference type="SMART" id="SM00278"/>
    </source>
</evidence>
<keyword evidence="4 6" id="KW-0233">DNA recombination</keyword>
<accession>A0A5B8XS30</accession>
<dbReference type="OrthoDB" id="5293449at2"/>
<dbReference type="CDD" id="cd14332">
    <property type="entry name" value="UBA_RuvA_C"/>
    <property type="match status" value="1"/>
</dbReference>
<keyword evidence="1 6" id="KW-0963">Cytoplasm</keyword>
<dbReference type="Pfam" id="PF14520">
    <property type="entry name" value="HHH_5"/>
    <property type="match status" value="1"/>
</dbReference>
<comment type="subcellular location">
    <subcellularLocation>
        <location evidence="6">Cytoplasm</location>
    </subcellularLocation>
</comment>
<dbReference type="Pfam" id="PF01330">
    <property type="entry name" value="RuvA_N"/>
    <property type="match status" value="1"/>
</dbReference>
<dbReference type="GO" id="GO:0006310">
    <property type="term" value="P:DNA recombination"/>
    <property type="evidence" value="ECO:0007669"/>
    <property type="project" value="UniProtKB-UniRule"/>
</dbReference>
<dbReference type="Gene3D" id="2.40.50.140">
    <property type="entry name" value="Nucleic acid-binding proteins"/>
    <property type="match status" value="1"/>
</dbReference>
<dbReference type="InterPro" id="IPR012340">
    <property type="entry name" value="NA-bd_OB-fold"/>
</dbReference>
<evidence type="ECO:0000313" key="9">
    <source>
        <dbReference type="Proteomes" id="UP000321595"/>
    </source>
</evidence>
<dbReference type="RefSeq" id="WP_146957457.1">
    <property type="nucleotide sequence ID" value="NZ_CP042467.1"/>
</dbReference>
<keyword evidence="5 6" id="KW-0234">DNA repair</keyword>
<evidence type="ECO:0000256" key="4">
    <source>
        <dbReference type="ARBA" id="ARBA00023172"/>
    </source>
</evidence>
<comment type="domain">
    <text evidence="6">Has three domains with a flexible linker between the domains II and III and assumes an 'L' shape. Domain III is highly mobile and contacts RuvB.</text>
</comment>
<dbReference type="Pfam" id="PF07499">
    <property type="entry name" value="RuvA_C"/>
    <property type="match status" value="1"/>
</dbReference>
<dbReference type="InterPro" id="IPR013849">
    <property type="entry name" value="DNA_helicase_Holl-junc_RuvA_I"/>
</dbReference>
<dbReference type="KEGG" id="bbae:FRD01_02830"/>
<dbReference type="HAMAP" id="MF_00031">
    <property type="entry name" value="DNA_HJ_migration_RuvA"/>
    <property type="match status" value="1"/>
</dbReference>
<dbReference type="AlphaFoldDB" id="A0A5B8XS30"/>
<dbReference type="GO" id="GO:0048476">
    <property type="term" value="C:Holliday junction resolvase complex"/>
    <property type="evidence" value="ECO:0007669"/>
    <property type="project" value="UniProtKB-UniRule"/>
</dbReference>
<gene>
    <name evidence="6 8" type="primary">ruvA</name>
    <name evidence="8" type="ORF">FRD01_02830</name>
</gene>
<dbReference type="SUPFAM" id="SSF46929">
    <property type="entry name" value="DNA helicase RuvA subunit, C-terminal domain"/>
    <property type="match status" value="1"/>
</dbReference>
<comment type="subunit">
    <text evidence="6">Homotetramer. Forms an RuvA(8)-RuvB(12)-Holliday junction (HJ) complex. HJ DNA is sandwiched between 2 RuvA tetramers; dsDNA enters through RuvA and exits via RuvB. An RuvB hexamer assembles on each DNA strand where it exits the tetramer. Each RuvB hexamer is contacted by two RuvA subunits (via domain III) on 2 adjacent RuvB subunits; this complex drives branch migration. In the full resolvosome a probable DNA-RuvA(4)-RuvB(12)-RuvC(2) complex forms which resolves the HJ.</text>
</comment>
<evidence type="ECO:0000256" key="5">
    <source>
        <dbReference type="ARBA" id="ARBA00023204"/>
    </source>
</evidence>
<dbReference type="GO" id="GO:0000400">
    <property type="term" value="F:four-way junction DNA binding"/>
    <property type="evidence" value="ECO:0007669"/>
    <property type="project" value="UniProtKB-UniRule"/>
</dbReference>
<keyword evidence="2 6" id="KW-0227">DNA damage</keyword>
<dbReference type="SMART" id="SM00278">
    <property type="entry name" value="HhH1"/>
    <property type="match status" value="2"/>
</dbReference>
<evidence type="ECO:0000256" key="1">
    <source>
        <dbReference type="ARBA" id="ARBA00022490"/>
    </source>
</evidence>
<dbReference type="GO" id="GO:0005524">
    <property type="term" value="F:ATP binding"/>
    <property type="evidence" value="ECO:0007669"/>
    <property type="project" value="InterPro"/>
</dbReference>
<dbReference type="SUPFAM" id="SSF47781">
    <property type="entry name" value="RuvA domain 2-like"/>
    <property type="match status" value="1"/>
</dbReference>
<dbReference type="SUPFAM" id="SSF50249">
    <property type="entry name" value="Nucleic acid-binding proteins"/>
    <property type="match status" value="1"/>
</dbReference>
<dbReference type="Proteomes" id="UP000321595">
    <property type="component" value="Chromosome"/>
</dbReference>